<evidence type="ECO:0000313" key="1">
    <source>
        <dbReference type="Ensembl" id="ENSSAUP00010010059.1"/>
    </source>
</evidence>
<evidence type="ECO:0000313" key="2">
    <source>
        <dbReference type="Proteomes" id="UP000472265"/>
    </source>
</evidence>
<dbReference type="Ensembl" id="ENSSAUT00010010701.1">
    <property type="protein sequence ID" value="ENSSAUP00010010059.1"/>
    <property type="gene ID" value="ENSSAUG00010004920.1"/>
</dbReference>
<organism evidence="1 2">
    <name type="scientific">Sparus aurata</name>
    <name type="common">Gilthead sea bream</name>
    <dbReference type="NCBI Taxonomy" id="8175"/>
    <lineage>
        <taxon>Eukaryota</taxon>
        <taxon>Metazoa</taxon>
        <taxon>Chordata</taxon>
        <taxon>Craniata</taxon>
        <taxon>Vertebrata</taxon>
        <taxon>Euteleostomi</taxon>
        <taxon>Actinopterygii</taxon>
        <taxon>Neopterygii</taxon>
        <taxon>Teleostei</taxon>
        <taxon>Neoteleostei</taxon>
        <taxon>Acanthomorphata</taxon>
        <taxon>Eupercaria</taxon>
        <taxon>Spariformes</taxon>
        <taxon>Sparidae</taxon>
        <taxon>Sparus</taxon>
    </lineage>
</organism>
<dbReference type="OMA" id="HMELCEL"/>
<protein>
    <recommendedName>
        <fullName evidence="3">SPIN-DOC-like zinc-finger domain-containing protein</fullName>
    </recommendedName>
</protein>
<dbReference type="PANTHER" id="PTHR45913">
    <property type="entry name" value="EPM2A-INTERACTING PROTEIN 1"/>
    <property type="match status" value="1"/>
</dbReference>
<reference evidence="1" key="2">
    <citation type="submission" date="2025-08" db="UniProtKB">
        <authorList>
            <consortium name="Ensembl"/>
        </authorList>
    </citation>
    <scope>IDENTIFICATION</scope>
</reference>
<reference evidence="1" key="1">
    <citation type="submission" date="2021-04" db="EMBL/GenBank/DDBJ databases">
        <authorList>
            <consortium name="Wellcome Sanger Institute Data Sharing"/>
        </authorList>
    </citation>
    <scope>NUCLEOTIDE SEQUENCE [LARGE SCALE GENOMIC DNA]</scope>
</reference>
<dbReference type="Proteomes" id="UP000472265">
    <property type="component" value="Chromosome 18"/>
</dbReference>
<sequence length="546" mass="62678">MSGQKRKLDQENCVFQSRRETDYLFTEFKGKPMCLVCLETKSAMKDFNLSRHYNTTHKDKYNKYTGAARAAIIADLRGKIHRQQSFFMKATTTQESSLKASYAVSLELAKSKKPLSYGETVKRCAVEMAKAFRDDNMANNFETVSLSRRIFDIHNHVDGKLNQIMHHCKYFSLVLDESTDVTDVSKLLIFTRAIDRHFIISEHGGFDKLSAVVTNGAPSMQGRRSGLARLLRQSGVDCPILHCIIHQIGNAINFSHVVDLVTKVTNLIRGGNRSLNHRKFVAFLDEVSVAYGELQMFFAPSTEIPVFLEESIRCDASTYYRDTGFFCDMAFLADITSHLNHLNVQLRGRDQTVSDVYAHMNAFQHKLALFKAGFQPSIQIWHTFPACEEMRKDVPECKKTFLKYRADIEKLQQHFQDRFQDFYAMQPRIALFADPLSAAVIEQLPELQLELCELQSNPFFQARCNERGISFWKLLPESRFPLLRDFALSMASMFGSTYICESSFSTMKVQRLLLHIKMDNSKLNFSVLKIFHYSINECGTNIMPYI</sequence>
<reference evidence="1" key="3">
    <citation type="submission" date="2025-09" db="UniProtKB">
        <authorList>
            <consortium name="Ensembl"/>
        </authorList>
    </citation>
    <scope>IDENTIFICATION</scope>
</reference>
<accession>A0A671UBB9</accession>
<keyword evidence="2" id="KW-1185">Reference proteome</keyword>
<name>A0A671UBB9_SPAAU</name>
<dbReference type="PANTHER" id="PTHR45913:SF20">
    <property type="entry name" value="GENERAL TRANSCRIPTION FACTOR II-I REPEAT DOMAIN-CONTAINING PROTEIN 2"/>
    <property type="match status" value="1"/>
</dbReference>
<dbReference type="GeneTree" id="ENSGT00950000182812"/>
<dbReference type="AlphaFoldDB" id="A0A671UBB9"/>
<dbReference type="InParanoid" id="A0A671UBB9"/>
<proteinExistence type="predicted"/>
<evidence type="ECO:0008006" key="3">
    <source>
        <dbReference type="Google" id="ProtNLM"/>
    </source>
</evidence>